<dbReference type="OrthoDB" id="10266980at2759"/>
<feature type="transmembrane region" description="Helical" evidence="7">
    <location>
        <begin position="131"/>
        <end position="150"/>
    </location>
</feature>
<dbReference type="GeneID" id="8848168"/>
<feature type="transmembrane region" description="Helical" evidence="7">
    <location>
        <begin position="170"/>
        <end position="194"/>
    </location>
</feature>
<evidence type="ECO:0000256" key="3">
    <source>
        <dbReference type="ARBA" id="ARBA00022989"/>
    </source>
</evidence>
<evidence type="ECO:0000256" key="7">
    <source>
        <dbReference type="SAM" id="Phobius"/>
    </source>
</evidence>
<dbReference type="EMBL" id="GG738850">
    <property type="protein sequence ID" value="EFC48614.1"/>
    <property type="molecule type" value="Genomic_DNA"/>
</dbReference>
<keyword evidence="10" id="KW-1185">Reference proteome</keyword>
<evidence type="ECO:0000256" key="2">
    <source>
        <dbReference type="ARBA" id="ARBA00022692"/>
    </source>
</evidence>
<dbReference type="GO" id="GO:0016020">
    <property type="term" value="C:membrane"/>
    <property type="evidence" value="ECO:0007669"/>
    <property type="project" value="UniProtKB-SubCell"/>
</dbReference>
<comment type="subcellular location">
    <subcellularLocation>
        <location evidence="1">Membrane</location>
        <topology evidence="1">Multi-pass membrane protein</topology>
    </subcellularLocation>
</comment>
<dbReference type="InterPro" id="IPR006634">
    <property type="entry name" value="TLC-dom"/>
</dbReference>
<feature type="region of interest" description="Disordered" evidence="6">
    <location>
        <begin position="292"/>
        <end position="338"/>
    </location>
</feature>
<dbReference type="PROSITE" id="PS50922">
    <property type="entry name" value="TLC"/>
    <property type="match status" value="1"/>
</dbReference>
<evidence type="ECO:0000313" key="9">
    <source>
        <dbReference type="EMBL" id="EFC48614.1"/>
    </source>
</evidence>
<dbReference type="PANTHER" id="PTHR13439:SF0">
    <property type="entry name" value="TOPOISOMERASE I DAMAGE AFFECTED PROTEIN 4"/>
    <property type="match status" value="1"/>
</dbReference>
<dbReference type="AlphaFoldDB" id="D2V3C8"/>
<feature type="transmembrane region" description="Helical" evidence="7">
    <location>
        <begin position="43"/>
        <end position="64"/>
    </location>
</feature>
<keyword evidence="4 5" id="KW-0472">Membrane</keyword>
<proteinExistence type="predicted"/>
<dbReference type="Pfam" id="PF03798">
    <property type="entry name" value="TRAM_LAG1_CLN8"/>
    <property type="match status" value="1"/>
</dbReference>
<evidence type="ECO:0000313" key="10">
    <source>
        <dbReference type="Proteomes" id="UP000006671"/>
    </source>
</evidence>
<evidence type="ECO:0000256" key="6">
    <source>
        <dbReference type="SAM" id="MobiDB-lite"/>
    </source>
</evidence>
<feature type="transmembrane region" description="Helical" evidence="7">
    <location>
        <begin position="99"/>
        <end position="119"/>
    </location>
</feature>
<evidence type="ECO:0000256" key="1">
    <source>
        <dbReference type="ARBA" id="ARBA00004141"/>
    </source>
</evidence>
<dbReference type="SMART" id="SM00724">
    <property type="entry name" value="TLC"/>
    <property type="match status" value="1"/>
</dbReference>
<name>D2V3C8_NAEGR</name>
<dbReference type="VEuPathDB" id="AmoebaDB:NAEGRDRAFT_63313"/>
<keyword evidence="3 7" id="KW-1133">Transmembrane helix</keyword>
<organism evidence="10">
    <name type="scientific">Naegleria gruberi</name>
    <name type="common">Amoeba</name>
    <dbReference type="NCBI Taxonomy" id="5762"/>
    <lineage>
        <taxon>Eukaryota</taxon>
        <taxon>Discoba</taxon>
        <taxon>Heterolobosea</taxon>
        <taxon>Tetramitia</taxon>
        <taxon>Eutetramitia</taxon>
        <taxon>Vahlkampfiidae</taxon>
        <taxon>Naegleria</taxon>
    </lineage>
</organism>
<keyword evidence="2 5" id="KW-0812">Transmembrane</keyword>
<dbReference type="RefSeq" id="XP_002681358.1">
    <property type="nucleotide sequence ID" value="XM_002681312.1"/>
</dbReference>
<dbReference type="FunCoup" id="D2V3C8">
    <property type="interactions" value="164"/>
</dbReference>
<dbReference type="InterPro" id="IPR050846">
    <property type="entry name" value="TLCD"/>
</dbReference>
<dbReference type="PANTHER" id="PTHR13439">
    <property type="entry name" value="CT120 PROTEIN"/>
    <property type="match status" value="1"/>
</dbReference>
<feature type="transmembrane region" description="Helical" evidence="7">
    <location>
        <begin position="215"/>
        <end position="234"/>
    </location>
</feature>
<dbReference type="GO" id="GO:0005783">
    <property type="term" value="C:endoplasmic reticulum"/>
    <property type="evidence" value="ECO:0007669"/>
    <property type="project" value="TreeGrafter"/>
</dbReference>
<evidence type="ECO:0000256" key="4">
    <source>
        <dbReference type="ARBA" id="ARBA00023136"/>
    </source>
</evidence>
<dbReference type="KEGG" id="ngr:NAEGRDRAFT_63313"/>
<evidence type="ECO:0000256" key="5">
    <source>
        <dbReference type="PROSITE-ProRule" id="PRU00205"/>
    </source>
</evidence>
<dbReference type="InParanoid" id="D2V3C8"/>
<feature type="domain" description="TLC" evidence="8">
    <location>
        <begin position="86"/>
        <end position="287"/>
    </location>
</feature>
<accession>D2V3C8</accession>
<sequence length="338" mass="38713">MTSGALCGFYDTNNGLISNFVNRWSWYANNGAFTSPRYPPKNFGLLLPVVSVLSLIFHSLIYYYGADWFSKKYSTTFKKKIFGDEKARREWNSRIVSNVHAIISSLFSLYCIVFVFLPAPYERILSISNNSCICLIGYGIGYFLYDLFIVTRNYPQLGGMETLLHHSISILALLGSSIWENGIVLVVVMMFTEISTPFVNQRYFFSKCNMKDSKIYTYNGIMMWLTFGIVRIYFCYYIPHFVWEDSETFCSFPIGWIILISLMMTLMSSLNIFWFYKITVGIVQVVFAKQPTSAPSTSSTPSAPDSINVKDDKKSDEDDADKKELDEKVATTSPLVRR</sequence>
<protein>
    <submittedName>
        <fullName evidence="9">Predicted protein</fullName>
    </submittedName>
</protein>
<reference evidence="9 10" key="1">
    <citation type="journal article" date="2010" name="Cell">
        <title>The genome of Naegleria gruberi illuminates early eukaryotic versatility.</title>
        <authorList>
            <person name="Fritz-Laylin L.K."/>
            <person name="Prochnik S.E."/>
            <person name="Ginger M.L."/>
            <person name="Dacks J.B."/>
            <person name="Carpenter M.L."/>
            <person name="Field M.C."/>
            <person name="Kuo A."/>
            <person name="Paredez A."/>
            <person name="Chapman J."/>
            <person name="Pham J."/>
            <person name="Shu S."/>
            <person name="Neupane R."/>
            <person name="Cipriano M."/>
            <person name="Mancuso J."/>
            <person name="Tu H."/>
            <person name="Salamov A."/>
            <person name="Lindquist E."/>
            <person name="Shapiro H."/>
            <person name="Lucas S."/>
            <person name="Grigoriev I.V."/>
            <person name="Cande W.Z."/>
            <person name="Fulton C."/>
            <person name="Rokhsar D.S."/>
            <person name="Dawson S.C."/>
        </authorList>
    </citation>
    <scope>NUCLEOTIDE SEQUENCE [LARGE SCALE GENOMIC DNA]</scope>
    <source>
        <strain evidence="9 10">NEG-M</strain>
    </source>
</reference>
<feature type="compositionally biased region" description="Basic and acidic residues" evidence="6">
    <location>
        <begin position="308"/>
        <end position="329"/>
    </location>
</feature>
<gene>
    <name evidence="9" type="ORF">NAEGRDRAFT_63313</name>
</gene>
<dbReference type="eggNOG" id="KOG4561">
    <property type="taxonomic scope" value="Eukaryota"/>
</dbReference>
<feature type="transmembrane region" description="Helical" evidence="7">
    <location>
        <begin position="254"/>
        <end position="276"/>
    </location>
</feature>
<feature type="compositionally biased region" description="Low complexity" evidence="6">
    <location>
        <begin position="292"/>
        <end position="304"/>
    </location>
</feature>
<dbReference type="GO" id="GO:0055088">
    <property type="term" value="P:lipid homeostasis"/>
    <property type="evidence" value="ECO:0007669"/>
    <property type="project" value="TreeGrafter"/>
</dbReference>
<dbReference type="Proteomes" id="UP000006671">
    <property type="component" value="Unassembled WGS sequence"/>
</dbReference>
<evidence type="ECO:0000259" key="8">
    <source>
        <dbReference type="PROSITE" id="PS50922"/>
    </source>
</evidence>